<evidence type="ECO:0000256" key="2">
    <source>
        <dbReference type="ARBA" id="ARBA00005222"/>
    </source>
</evidence>
<evidence type="ECO:0000313" key="5">
    <source>
        <dbReference type="EMBL" id="EGC16091.1"/>
    </source>
</evidence>
<dbReference type="InterPro" id="IPR002654">
    <property type="entry name" value="Glyco_trans_25"/>
</dbReference>
<gene>
    <name evidence="5" type="primary">lgtB2</name>
    <name evidence="5" type="ORF">HMPREF9098_2414</name>
</gene>
<evidence type="ECO:0000259" key="4">
    <source>
        <dbReference type="Pfam" id="PF01755"/>
    </source>
</evidence>
<dbReference type="STRING" id="888741.HMPREF9098_2414"/>
<name>F0F2S9_9NEIS</name>
<protein>
    <submittedName>
        <fullName evidence="5">LPS glycosyltransferase</fullName>
        <ecNumber evidence="5">2.4.-.-</ecNumber>
    </submittedName>
</protein>
<evidence type="ECO:0000256" key="3">
    <source>
        <dbReference type="ARBA" id="ARBA00022985"/>
    </source>
</evidence>
<keyword evidence="6" id="KW-1185">Reference proteome</keyword>
<dbReference type="EMBL" id="AEWV01000046">
    <property type="protein sequence ID" value="EGC16091.1"/>
    <property type="molecule type" value="Genomic_DNA"/>
</dbReference>
<accession>F0F2S9</accession>
<dbReference type="GO" id="GO:0016757">
    <property type="term" value="F:glycosyltransferase activity"/>
    <property type="evidence" value="ECO:0007669"/>
    <property type="project" value="UniProtKB-KW"/>
</dbReference>
<dbReference type="UniPathway" id="UPA00501"/>
<dbReference type="GO" id="GO:0009103">
    <property type="term" value="P:lipopolysaccharide biosynthetic process"/>
    <property type="evidence" value="ECO:0007669"/>
    <property type="project" value="UniProtKB-KW"/>
</dbReference>
<organism evidence="5 6">
    <name type="scientific">Kingella denitrificans ATCC 33394</name>
    <dbReference type="NCBI Taxonomy" id="888741"/>
    <lineage>
        <taxon>Bacteria</taxon>
        <taxon>Pseudomonadati</taxon>
        <taxon>Pseudomonadota</taxon>
        <taxon>Betaproteobacteria</taxon>
        <taxon>Neisseriales</taxon>
        <taxon>Neisseriaceae</taxon>
        <taxon>Kingella</taxon>
    </lineage>
</organism>
<proteinExistence type="predicted"/>
<evidence type="ECO:0000313" key="6">
    <source>
        <dbReference type="Proteomes" id="UP000004088"/>
    </source>
</evidence>
<keyword evidence="5" id="KW-0328">Glycosyltransferase</keyword>
<dbReference type="Pfam" id="PF01755">
    <property type="entry name" value="Glyco_transf_25"/>
    <property type="match status" value="1"/>
</dbReference>
<dbReference type="AlphaFoldDB" id="F0F2S9"/>
<comment type="caution">
    <text evidence="5">The sequence shown here is derived from an EMBL/GenBank/DDBJ whole genome shotgun (WGS) entry which is preliminary data.</text>
</comment>
<feature type="domain" description="Glycosyl transferase family 25" evidence="4">
    <location>
        <begin position="5"/>
        <end position="185"/>
    </location>
</feature>
<dbReference type="Proteomes" id="UP000004088">
    <property type="component" value="Unassembled WGS sequence"/>
</dbReference>
<dbReference type="CDD" id="cd06532">
    <property type="entry name" value="Glyco_transf_25"/>
    <property type="match status" value="1"/>
</dbReference>
<dbReference type="EC" id="2.4.-.-" evidence="5"/>
<reference evidence="5 6" key="1">
    <citation type="submission" date="2011-01" db="EMBL/GenBank/DDBJ databases">
        <authorList>
            <person name="Muzny D."/>
            <person name="Qin X."/>
            <person name="Deng J."/>
            <person name="Jiang H."/>
            <person name="Liu Y."/>
            <person name="Qu J."/>
            <person name="Song X.-Z."/>
            <person name="Zhang L."/>
            <person name="Thornton R."/>
            <person name="Coyle M."/>
            <person name="Francisco L."/>
            <person name="Jackson L."/>
            <person name="Javaid M."/>
            <person name="Korchina V."/>
            <person name="Kovar C."/>
            <person name="Mata R."/>
            <person name="Mathew T."/>
            <person name="Ngo R."/>
            <person name="Nguyen L."/>
            <person name="Nguyen N."/>
            <person name="Okwuonu G."/>
            <person name="Ongeri F."/>
            <person name="Pham C."/>
            <person name="Simmons D."/>
            <person name="Wilczek-Boney K."/>
            <person name="Hale W."/>
            <person name="Jakkamsetti A."/>
            <person name="Pham P."/>
            <person name="Ruth R."/>
            <person name="San Lucas F."/>
            <person name="Warren J."/>
            <person name="Zhang J."/>
            <person name="Zhao Z."/>
            <person name="Zhou C."/>
            <person name="Zhu D."/>
            <person name="Lee S."/>
            <person name="Bess C."/>
            <person name="Blankenburg K."/>
            <person name="Forbes L."/>
            <person name="Fu Q."/>
            <person name="Gubbala S."/>
            <person name="Hirani K."/>
            <person name="Jayaseelan J.C."/>
            <person name="Lara F."/>
            <person name="Munidasa M."/>
            <person name="Palculict T."/>
            <person name="Patil S."/>
            <person name="Pu L.-L."/>
            <person name="Saada N."/>
            <person name="Tang L."/>
            <person name="Weissenberger G."/>
            <person name="Zhu Y."/>
            <person name="Hemphill L."/>
            <person name="Shang Y."/>
            <person name="Youmans B."/>
            <person name="Ayvaz T."/>
            <person name="Ross M."/>
            <person name="Santibanez J."/>
            <person name="Aqrawi P."/>
            <person name="Gross S."/>
            <person name="Joshi V."/>
            <person name="Fowler G."/>
            <person name="Nazareth L."/>
            <person name="Reid J."/>
            <person name="Worley K."/>
            <person name="Petrosino J."/>
            <person name="Highlander S."/>
            <person name="Gibbs R."/>
        </authorList>
    </citation>
    <scope>NUCLEOTIDE SEQUENCE [LARGE SCALE GENOMIC DNA]</scope>
    <source>
        <strain evidence="5 6">ATCC 33394</strain>
    </source>
</reference>
<sequence length="271" mass="31851">MEIMNNFVISLVSAEERRRHIEREFGRNAIPFTFFDAVTPQTNLNDCIRAYLPNLARVPNLTDGEKACFMSQFLLWKKCVQEKMPYISVFEDDVYLSRHAGTFLASDEWLKRIGLSGRFIIKLETVNTPCRTEPFCRIDDGHTLNFLRSDHYGGGAYMLSYQAAEQLVRIVEGLSWKEIEPVDHFLFDAGVYRFADFIYQLSPAICIQEIIKSPDSDYMVSFLEPARKKKNSVKIKRTFWEKLGREWARWQKKRHQKKYRHLPCERVPFDG</sequence>
<evidence type="ECO:0000256" key="1">
    <source>
        <dbReference type="ARBA" id="ARBA00005068"/>
    </source>
</evidence>
<comment type="pathway">
    <text evidence="1">Bacterial outer membrane biogenesis; lipooligosaccharide biosynthesis.</text>
</comment>
<keyword evidence="5" id="KW-0808">Transferase</keyword>
<dbReference type="HOGENOM" id="CLU_071269_2_1_4"/>
<comment type="pathway">
    <text evidence="2">Glycan metabolism; lacto-N-neotetraose biosynthesis.</text>
</comment>
<dbReference type="UniPathway" id="UPA00820"/>
<keyword evidence="3" id="KW-0448">Lipopolysaccharide biosynthesis</keyword>